<sequence>MIKKTRDHKKSIKKSNQLAQAKESKEGKRARILAAKRDQSSLGDGPFSREDFLKDSFKQNNIDDDSDTRKVHPSEESDMSNSEVDDLSLSS</sequence>
<feature type="compositionally biased region" description="Basic and acidic residues" evidence="1">
    <location>
        <begin position="47"/>
        <end position="57"/>
    </location>
</feature>
<dbReference type="Proteomes" id="UP000499080">
    <property type="component" value="Unassembled WGS sequence"/>
</dbReference>
<evidence type="ECO:0000256" key="1">
    <source>
        <dbReference type="SAM" id="MobiDB-lite"/>
    </source>
</evidence>
<keyword evidence="3" id="KW-1185">Reference proteome</keyword>
<dbReference type="AlphaFoldDB" id="A0A4Y2RG42"/>
<accession>A0A4Y2RG42</accession>
<dbReference type="EMBL" id="BGPR01016965">
    <property type="protein sequence ID" value="GBN74714.1"/>
    <property type="molecule type" value="Genomic_DNA"/>
</dbReference>
<evidence type="ECO:0000313" key="2">
    <source>
        <dbReference type="EMBL" id="GBN74714.1"/>
    </source>
</evidence>
<evidence type="ECO:0000313" key="3">
    <source>
        <dbReference type="Proteomes" id="UP000499080"/>
    </source>
</evidence>
<protein>
    <submittedName>
        <fullName evidence="2">Uncharacterized protein</fullName>
    </submittedName>
</protein>
<feature type="region of interest" description="Disordered" evidence="1">
    <location>
        <begin position="1"/>
        <end position="91"/>
    </location>
</feature>
<feature type="compositionally biased region" description="Basic residues" evidence="1">
    <location>
        <begin position="1"/>
        <end position="13"/>
    </location>
</feature>
<reference evidence="2 3" key="1">
    <citation type="journal article" date="2019" name="Sci. Rep.">
        <title>Orb-weaving spider Araneus ventricosus genome elucidates the spidroin gene catalogue.</title>
        <authorList>
            <person name="Kono N."/>
            <person name="Nakamura H."/>
            <person name="Ohtoshi R."/>
            <person name="Moran D.A.P."/>
            <person name="Shinohara A."/>
            <person name="Yoshida Y."/>
            <person name="Fujiwara M."/>
            <person name="Mori M."/>
            <person name="Tomita M."/>
            <person name="Arakawa K."/>
        </authorList>
    </citation>
    <scope>NUCLEOTIDE SEQUENCE [LARGE SCALE GENOMIC DNA]</scope>
</reference>
<organism evidence="2 3">
    <name type="scientific">Araneus ventricosus</name>
    <name type="common">Orbweaver spider</name>
    <name type="synonym">Epeira ventricosa</name>
    <dbReference type="NCBI Taxonomy" id="182803"/>
    <lineage>
        <taxon>Eukaryota</taxon>
        <taxon>Metazoa</taxon>
        <taxon>Ecdysozoa</taxon>
        <taxon>Arthropoda</taxon>
        <taxon>Chelicerata</taxon>
        <taxon>Arachnida</taxon>
        <taxon>Araneae</taxon>
        <taxon>Araneomorphae</taxon>
        <taxon>Entelegynae</taxon>
        <taxon>Araneoidea</taxon>
        <taxon>Araneidae</taxon>
        <taxon>Araneus</taxon>
    </lineage>
</organism>
<gene>
    <name evidence="2" type="ORF">AVEN_224463_1</name>
</gene>
<feature type="compositionally biased region" description="Basic and acidic residues" evidence="1">
    <location>
        <begin position="22"/>
        <end position="39"/>
    </location>
</feature>
<comment type="caution">
    <text evidence="2">The sequence shown here is derived from an EMBL/GenBank/DDBJ whole genome shotgun (WGS) entry which is preliminary data.</text>
</comment>
<name>A0A4Y2RG42_ARAVE</name>
<proteinExistence type="predicted"/>